<feature type="region of interest" description="Disordered" evidence="1">
    <location>
        <begin position="263"/>
        <end position="339"/>
    </location>
</feature>
<sequence>MRAPGARRTGGCPGRPPHMSGIPDIATRVSSAISTRDFSRYTGQTTGALVQFHGALEDERTLSLRAAGGDRSALAALPGRWAATDRAWAHAQHVIYALQGLNQNVMTASAQQFPEMAAQLQAVRKGVQAGRETLAQVDGFYTKFGDLGAPSMVLNATDAPDAAVAVDALTAVDLLPVVDLHSCAGLGAAWAERGTLTTAERTMVARLTGASRNDMQSLDSRLPAREQSAYQRLAASSAWQAATAGEDELAARGRLGTSVSAWPGREPDAVPVGAPGAAGTGAVGGRVRGRIRAGERGGPAAARQHARACRRPPAGDRAPPGHRRADRHSPSISNVLSSR</sequence>
<dbReference type="InterPro" id="IPR013587">
    <property type="entry name" value="Nitrate/nitrite_sensing"/>
</dbReference>
<evidence type="ECO:0000256" key="1">
    <source>
        <dbReference type="SAM" id="MobiDB-lite"/>
    </source>
</evidence>
<evidence type="ECO:0000313" key="4">
    <source>
        <dbReference type="Proteomes" id="UP000460272"/>
    </source>
</evidence>
<feature type="compositionally biased region" description="Polar residues" evidence="1">
    <location>
        <begin position="330"/>
        <end position="339"/>
    </location>
</feature>
<evidence type="ECO:0000259" key="2">
    <source>
        <dbReference type="Pfam" id="PF08376"/>
    </source>
</evidence>
<organism evidence="3 4">
    <name type="scientific">Trebonia kvetii</name>
    <dbReference type="NCBI Taxonomy" id="2480626"/>
    <lineage>
        <taxon>Bacteria</taxon>
        <taxon>Bacillati</taxon>
        <taxon>Actinomycetota</taxon>
        <taxon>Actinomycetes</taxon>
        <taxon>Streptosporangiales</taxon>
        <taxon>Treboniaceae</taxon>
        <taxon>Trebonia</taxon>
    </lineage>
</organism>
<feature type="compositionally biased region" description="Gly residues" evidence="1">
    <location>
        <begin position="276"/>
        <end position="286"/>
    </location>
</feature>
<dbReference type="Pfam" id="PF08376">
    <property type="entry name" value="NIT"/>
    <property type="match status" value="1"/>
</dbReference>
<feature type="domain" description="Nitrate/nitrite sensing protein" evidence="2">
    <location>
        <begin position="55"/>
        <end position="252"/>
    </location>
</feature>
<name>A0A6P2C3M7_9ACTN</name>
<dbReference type="AlphaFoldDB" id="A0A6P2C3M7"/>
<evidence type="ECO:0000313" key="3">
    <source>
        <dbReference type="EMBL" id="TVZ05076.1"/>
    </source>
</evidence>
<dbReference type="EMBL" id="RPFW01000002">
    <property type="protein sequence ID" value="TVZ05076.1"/>
    <property type="molecule type" value="Genomic_DNA"/>
</dbReference>
<accession>A0A6P2C3M7</accession>
<proteinExistence type="predicted"/>
<dbReference type="Proteomes" id="UP000460272">
    <property type="component" value="Unassembled WGS sequence"/>
</dbReference>
<comment type="caution">
    <text evidence="3">The sequence shown here is derived from an EMBL/GenBank/DDBJ whole genome shotgun (WGS) entry which is preliminary data.</text>
</comment>
<keyword evidence="4" id="KW-1185">Reference proteome</keyword>
<reference evidence="3 4" key="1">
    <citation type="submission" date="2018-11" db="EMBL/GenBank/DDBJ databases">
        <title>Trebonia kvetii gen.nov., sp.nov., a novel acidophilic actinobacterium, and proposal of the new actinobacterial family Treboniaceae fam. nov.</title>
        <authorList>
            <person name="Rapoport D."/>
            <person name="Sagova-Mareckova M."/>
            <person name="Sedlacek I."/>
            <person name="Provaznik J."/>
            <person name="Kralova S."/>
            <person name="Pavlinic D."/>
            <person name="Benes V."/>
            <person name="Kopecky J."/>
        </authorList>
    </citation>
    <scope>NUCLEOTIDE SEQUENCE [LARGE SCALE GENOMIC DNA]</scope>
    <source>
        <strain evidence="3 4">15Tr583</strain>
    </source>
</reference>
<gene>
    <name evidence="3" type="ORF">EAS64_10685</name>
</gene>
<protein>
    <recommendedName>
        <fullName evidence="2">Nitrate/nitrite sensing protein domain-containing protein</fullName>
    </recommendedName>
</protein>
<dbReference type="OrthoDB" id="3502710at2"/>
<feature type="region of interest" description="Disordered" evidence="1">
    <location>
        <begin position="1"/>
        <end position="22"/>
    </location>
</feature>